<dbReference type="KEGG" id="ccos:Pan44_21420"/>
<dbReference type="PANTHER" id="PTHR14119">
    <property type="entry name" value="HYDROLASE"/>
    <property type="match status" value="1"/>
</dbReference>
<evidence type="ECO:0000259" key="1">
    <source>
        <dbReference type="Pfam" id="PF00857"/>
    </source>
</evidence>
<reference evidence="2 3" key="1">
    <citation type="submission" date="2019-02" db="EMBL/GenBank/DDBJ databases">
        <title>Deep-cultivation of Planctomycetes and their phenomic and genomic characterization uncovers novel biology.</title>
        <authorList>
            <person name="Wiegand S."/>
            <person name="Jogler M."/>
            <person name="Boedeker C."/>
            <person name="Pinto D."/>
            <person name="Vollmers J."/>
            <person name="Rivas-Marin E."/>
            <person name="Kohn T."/>
            <person name="Peeters S.H."/>
            <person name="Heuer A."/>
            <person name="Rast P."/>
            <person name="Oberbeckmann S."/>
            <person name="Bunk B."/>
            <person name="Jeske O."/>
            <person name="Meyerdierks A."/>
            <person name="Storesund J.E."/>
            <person name="Kallscheuer N."/>
            <person name="Luecker S."/>
            <person name="Lage O.M."/>
            <person name="Pohl T."/>
            <person name="Merkel B.J."/>
            <person name="Hornburger P."/>
            <person name="Mueller R.-W."/>
            <person name="Bruemmer F."/>
            <person name="Labrenz M."/>
            <person name="Spormann A.M."/>
            <person name="Op den Camp H."/>
            <person name="Overmann J."/>
            <person name="Amann R."/>
            <person name="Jetten M.S.M."/>
            <person name="Mascher T."/>
            <person name="Medema M.H."/>
            <person name="Devos D.P."/>
            <person name="Kaster A.-K."/>
            <person name="Ovreas L."/>
            <person name="Rohde M."/>
            <person name="Galperin M.Y."/>
            <person name="Jogler C."/>
        </authorList>
    </citation>
    <scope>NUCLEOTIDE SEQUENCE [LARGE SCALE GENOMIC DNA]</scope>
    <source>
        <strain evidence="2 3">Pan44</strain>
    </source>
</reference>
<name>A0A517SDD1_9PLAN</name>
<dbReference type="InterPro" id="IPR050993">
    <property type="entry name" value="Isochorismatase_domain"/>
</dbReference>
<proteinExistence type="predicted"/>
<dbReference type="RefSeq" id="WP_231754280.1">
    <property type="nucleotide sequence ID" value="NZ_CP036271.1"/>
</dbReference>
<dbReference type="Pfam" id="PF00857">
    <property type="entry name" value="Isochorismatase"/>
    <property type="match status" value="1"/>
</dbReference>
<protein>
    <submittedName>
        <fullName evidence="2">Isochorismatase family protein</fullName>
    </submittedName>
</protein>
<keyword evidence="3" id="KW-1185">Reference proteome</keyword>
<evidence type="ECO:0000313" key="3">
    <source>
        <dbReference type="Proteomes" id="UP000315700"/>
    </source>
</evidence>
<dbReference type="InterPro" id="IPR000868">
    <property type="entry name" value="Isochorismatase-like_dom"/>
</dbReference>
<gene>
    <name evidence="2" type="ORF">Pan44_21420</name>
</gene>
<dbReference type="Gene3D" id="3.40.50.850">
    <property type="entry name" value="Isochorismatase-like"/>
    <property type="match status" value="1"/>
</dbReference>
<evidence type="ECO:0000313" key="2">
    <source>
        <dbReference type="EMBL" id="QDT54115.1"/>
    </source>
</evidence>
<dbReference type="CDD" id="cd01012">
    <property type="entry name" value="YcaC_related"/>
    <property type="match status" value="1"/>
</dbReference>
<dbReference type="AlphaFoldDB" id="A0A517SDD1"/>
<accession>A0A517SDD1</accession>
<sequence length="193" mass="21153">MLENSRSRALLSRQTSRLLIVDVQSKLIRIMLDAEATTDACRRLLEAARVLGIPTDATEQYPRGLGATVESLAAHLDAPVAKMRFSAVPSLEWMASAAAGERRQVVVAGIETHVCILQTVLDLVARGFDVHVPADAVTSRKSLDHEIALRRMSAEGATITTWESVLFEWCETAEATEFKTISRLVVERAKPDA</sequence>
<dbReference type="Proteomes" id="UP000315700">
    <property type="component" value="Chromosome"/>
</dbReference>
<organism evidence="2 3">
    <name type="scientific">Caulifigura coniformis</name>
    <dbReference type="NCBI Taxonomy" id="2527983"/>
    <lineage>
        <taxon>Bacteria</taxon>
        <taxon>Pseudomonadati</taxon>
        <taxon>Planctomycetota</taxon>
        <taxon>Planctomycetia</taxon>
        <taxon>Planctomycetales</taxon>
        <taxon>Planctomycetaceae</taxon>
        <taxon>Caulifigura</taxon>
    </lineage>
</organism>
<dbReference type="InterPro" id="IPR036380">
    <property type="entry name" value="Isochorismatase-like_sf"/>
</dbReference>
<dbReference type="EMBL" id="CP036271">
    <property type="protein sequence ID" value="QDT54115.1"/>
    <property type="molecule type" value="Genomic_DNA"/>
</dbReference>
<dbReference type="InParanoid" id="A0A517SDD1"/>
<dbReference type="PANTHER" id="PTHR14119:SF3">
    <property type="entry name" value="ISOCHORISMATASE DOMAIN-CONTAINING PROTEIN 2"/>
    <property type="match status" value="1"/>
</dbReference>
<dbReference type="SUPFAM" id="SSF52499">
    <property type="entry name" value="Isochorismatase-like hydrolases"/>
    <property type="match status" value="1"/>
</dbReference>
<feature type="domain" description="Isochorismatase-like" evidence="1">
    <location>
        <begin position="18"/>
        <end position="164"/>
    </location>
</feature>